<protein>
    <submittedName>
        <fullName evidence="1">Uncharacterized protein</fullName>
    </submittedName>
</protein>
<sequence length="66" mass="7736">MDCYWLGPADDPFTYHYKRPVLRAQRTTSASRLKTRLRQTLALVRARYLGCRIVFMLTSVILRSSD</sequence>
<accession>A0AA97NTW9</accession>
<dbReference type="EMBL" id="JH793700">
    <property type="protein sequence ID" value="ELQ36268.1"/>
    <property type="molecule type" value="Genomic_DNA"/>
</dbReference>
<proteinExistence type="predicted"/>
<reference evidence="1" key="1">
    <citation type="journal article" date="2012" name="PLoS Genet.">
        <title>Comparative analysis of the genomes of two field isolates of the rice blast fungus Magnaporthe oryzae.</title>
        <authorList>
            <person name="Xue M."/>
            <person name="Yang J."/>
            <person name="Li Z."/>
            <person name="Hu S."/>
            <person name="Yao N."/>
            <person name="Dean R.A."/>
            <person name="Zhao W."/>
            <person name="Shen M."/>
            <person name="Zhang H."/>
            <person name="Li C."/>
            <person name="Liu L."/>
            <person name="Cao L."/>
            <person name="Xu X."/>
            <person name="Xing Y."/>
            <person name="Hsiang T."/>
            <person name="Zhang Z."/>
            <person name="Xu J.R."/>
            <person name="Peng Y.L."/>
        </authorList>
    </citation>
    <scope>NUCLEOTIDE SEQUENCE</scope>
    <source>
        <strain evidence="1">Y34</strain>
    </source>
</reference>
<gene>
    <name evidence="1" type="ORF">OOU_Y34scaffold00666g129</name>
</gene>
<organism evidence="1">
    <name type="scientific">Pyricularia oryzae (strain Y34)</name>
    <name type="common">Rice blast fungus</name>
    <name type="synonym">Magnaporthe oryzae</name>
    <dbReference type="NCBI Taxonomy" id="1143189"/>
    <lineage>
        <taxon>Eukaryota</taxon>
        <taxon>Fungi</taxon>
        <taxon>Dikarya</taxon>
        <taxon>Ascomycota</taxon>
        <taxon>Pezizomycotina</taxon>
        <taxon>Sordariomycetes</taxon>
        <taxon>Sordariomycetidae</taxon>
        <taxon>Magnaporthales</taxon>
        <taxon>Pyriculariaceae</taxon>
        <taxon>Pyricularia</taxon>
    </lineage>
</organism>
<name>A0AA97NTW9_PYRO3</name>
<evidence type="ECO:0000313" key="1">
    <source>
        <dbReference type="EMBL" id="ELQ36268.1"/>
    </source>
</evidence>
<dbReference type="Proteomes" id="UP000011086">
    <property type="component" value="Unassembled WGS sequence"/>
</dbReference>
<dbReference type="AlphaFoldDB" id="A0AA97NTW9"/>